<evidence type="ECO:0000313" key="7">
    <source>
        <dbReference type="EMBL" id="CUI72719.1"/>
    </source>
</evidence>
<keyword evidence="2" id="KW-0813">Transport</keyword>
<comment type="similarity">
    <text evidence="1">Belongs to the leucine-binding protein family.</text>
</comment>
<evidence type="ECO:0000259" key="6">
    <source>
        <dbReference type="Pfam" id="PF13458"/>
    </source>
</evidence>
<evidence type="ECO:0000256" key="5">
    <source>
        <dbReference type="SAM" id="SignalP"/>
    </source>
</evidence>
<keyword evidence="3 5" id="KW-0732">Signal</keyword>
<dbReference type="AlphaFoldDB" id="A0A0M7EVV4"/>
<evidence type="ECO:0000256" key="3">
    <source>
        <dbReference type="ARBA" id="ARBA00022729"/>
    </source>
</evidence>
<dbReference type="PRINTS" id="PR00337">
    <property type="entry name" value="LEUILEVALBP"/>
</dbReference>
<dbReference type="GO" id="GO:0006865">
    <property type="term" value="P:amino acid transport"/>
    <property type="evidence" value="ECO:0007669"/>
    <property type="project" value="UniProtKB-KW"/>
</dbReference>
<dbReference type="InterPro" id="IPR000709">
    <property type="entry name" value="Leu_Ile_Val-bd"/>
</dbReference>
<evidence type="ECO:0000313" key="8">
    <source>
        <dbReference type="Proteomes" id="UP000053096"/>
    </source>
</evidence>
<accession>A0A0M7EVV4</accession>
<feature type="chain" id="PRO_5005811872" evidence="5">
    <location>
        <begin position="29"/>
        <end position="421"/>
    </location>
</feature>
<reference evidence="7 8" key="1">
    <citation type="submission" date="2015-09" db="EMBL/GenBank/DDBJ databases">
        <authorList>
            <person name="Jackson K.R."/>
            <person name="Lunt B.L."/>
            <person name="Fisher J.N.B."/>
            <person name="Gardner A.V."/>
            <person name="Bailey M.E."/>
            <person name="Deus L.M."/>
            <person name="Earl A.S."/>
            <person name="Gibby P.D."/>
            <person name="Hartmann K.A."/>
            <person name="Liu J.E."/>
            <person name="Manci A.M."/>
            <person name="Nielsen D.A."/>
            <person name="Solomon M.B."/>
            <person name="Breakwell D.P."/>
            <person name="Burnett S.H."/>
            <person name="Grose J.H."/>
        </authorList>
    </citation>
    <scope>NUCLEOTIDE SEQUENCE [LARGE SCALE GENOMIC DNA]</scope>
    <source>
        <strain evidence="7 8">2789STDY5608636</strain>
    </source>
</reference>
<dbReference type="EMBL" id="CYTV01000004">
    <property type="protein sequence ID" value="CUI72719.1"/>
    <property type="molecule type" value="Genomic_DNA"/>
</dbReference>
<gene>
    <name evidence="7" type="primary">livJ_3</name>
    <name evidence="7" type="ORF">ERS370011_01950</name>
</gene>
<dbReference type="InterPro" id="IPR028082">
    <property type="entry name" value="Peripla_BP_I"/>
</dbReference>
<dbReference type="Pfam" id="PF13458">
    <property type="entry name" value="Peripla_BP_6"/>
    <property type="match status" value="1"/>
</dbReference>
<name>A0A0M7EVV4_9BORD</name>
<keyword evidence="4" id="KW-0029">Amino-acid transport</keyword>
<protein>
    <submittedName>
        <fullName evidence="7">Leu/Ile/Val/Thr-binding protein</fullName>
    </submittedName>
</protein>
<dbReference type="CDD" id="cd06340">
    <property type="entry name" value="PBP1_ABC_ligand_binding-like"/>
    <property type="match status" value="1"/>
</dbReference>
<evidence type="ECO:0000256" key="1">
    <source>
        <dbReference type="ARBA" id="ARBA00010062"/>
    </source>
</evidence>
<feature type="domain" description="Leucine-binding protein" evidence="6">
    <location>
        <begin position="29"/>
        <end position="356"/>
    </location>
</feature>
<sequence length="421" mass="45568">MMFKQSWAAALGALFAAVSLGAATAARAEIKIGVVLPLTGPLASLGNDVNRGFELAREMVNAKGGVKGESVRFVTVDVPGSNEAASQATRLITRDGVKVIVGSYASSISFAASQVAERNGVIYVEQGAVADDITKRGFKNLFRFIYPASELGRGGAQYATDELLPRLGLEPGKTRVAIMNEDSSYGEAVAEGARKWLKEKGVQVVDSASYSYRTTDLSSVVQRFKASRPDIVIACSYTPDGILFWRQAREANLELKAMIGNGGAHNIPDFAQALGDDVNGIFNAGTSAYFNPEGLKPEAAQLFRDFHREYEKKFGRKPSAHSAMGFNAMWVLLSDVLPAAGGTDPKKVREAFLALDKPVGSTMVGWGLKFDPQTGNNTRAFPMIDQWQEQQIRTIYPTEFGVTDRITTPLPAWRQRANVGK</sequence>
<feature type="signal peptide" evidence="5">
    <location>
        <begin position="1"/>
        <end position="28"/>
    </location>
</feature>
<dbReference type="PANTHER" id="PTHR30483">
    <property type="entry name" value="LEUCINE-SPECIFIC-BINDING PROTEIN"/>
    <property type="match status" value="1"/>
</dbReference>
<dbReference type="Proteomes" id="UP000053096">
    <property type="component" value="Unassembled WGS sequence"/>
</dbReference>
<organism evidence="7 8">
    <name type="scientific">Bordetella pseudohinzii</name>
    <dbReference type="NCBI Taxonomy" id="1331258"/>
    <lineage>
        <taxon>Bacteria</taxon>
        <taxon>Pseudomonadati</taxon>
        <taxon>Pseudomonadota</taxon>
        <taxon>Betaproteobacteria</taxon>
        <taxon>Burkholderiales</taxon>
        <taxon>Alcaligenaceae</taxon>
        <taxon>Bordetella</taxon>
    </lineage>
</organism>
<dbReference type="InterPro" id="IPR051010">
    <property type="entry name" value="BCAA_transport"/>
</dbReference>
<evidence type="ECO:0000256" key="4">
    <source>
        <dbReference type="ARBA" id="ARBA00022970"/>
    </source>
</evidence>
<proteinExistence type="inferred from homology"/>
<dbReference type="OrthoDB" id="9783240at2"/>
<dbReference type="SUPFAM" id="SSF53822">
    <property type="entry name" value="Periplasmic binding protein-like I"/>
    <property type="match status" value="1"/>
</dbReference>
<dbReference type="PANTHER" id="PTHR30483:SF37">
    <property type="entry name" value="ABC TRANSPORTER SUBSTRATE-BINDING PROTEIN"/>
    <property type="match status" value="1"/>
</dbReference>
<dbReference type="InterPro" id="IPR028081">
    <property type="entry name" value="Leu-bd"/>
</dbReference>
<dbReference type="RefSeq" id="WP_082149608.1">
    <property type="nucleotide sequence ID" value="NZ_CAJGUP010000078.1"/>
</dbReference>
<dbReference type="Gene3D" id="3.40.50.2300">
    <property type="match status" value="2"/>
</dbReference>
<evidence type="ECO:0000256" key="2">
    <source>
        <dbReference type="ARBA" id="ARBA00022448"/>
    </source>
</evidence>